<dbReference type="InterPro" id="IPR035093">
    <property type="entry name" value="RelE/ParE_toxin_dom_sf"/>
</dbReference>
<accession>A0A9W6G5B2</accession>
<evidence type="ECO:0008006" key="5">
    <source>
        <dbReference type="Google" id="ProtNLM"/>
    </source>
</evidence>
<dbReference type="RefSeq" id="WP_270117216.1">
    <property type="nucleotide sequence ID" value="NZ_BAAAOL010000009.1"/>
</dbReference>
<dbReference type="PANTHER" id="PTHR35601">
    <property type="entry name" value="TOXIN RELE"/>
    <property type="match status" value="1"/>
</dbReference>
<keyword evidence="4" id="KW-1185">Reference proteome</keyword>
<dbReference type="PANTHER" id="PTHR35601:SF1">
    <property type="entry name" value="TOXIN RELE"/>
    <property type="match status" value="1"/>
</dbReference>
<name>A0A9W6G5B2_9ACTN</name>
<protein>
    <recommendedName>
        <fullName evidence="5">mRNA interferase RelE/StbE</fullName>
    </recommendedName>
</protein>
<dbReference type="Pfam" id="PF05016">
    <property type="entry name" value="ParE_toxin"/>
    <property type="match status" value="1"/>
</dbReference>
<evidence type="ECO:0000313" key="4">
    <source>
        <dbReference type="Proteomes" id="UP001144313"/>
    </source>
</evidence>
<reference evidence="3" key="1">
    <citation type="submission" date="2022-12" db="EMBL/GenBank/DDBJ databases">
        <title>Reference genome sequencing for broad-spectrum identification of bacterial and archaeal isolates by mass spectrometry.</title>
        <authorList>
            <person name="Sekiguchi Y."/>
            <person name="Tourlousse D.M."/>
        </authorList>
    </citation>
    <scope>NUCLEOTIDE SEQUENCE</scope>
    <source>
        <strain evidence="3">LLR39Z86</strain>
    </source>
</reference>
<sequence>MSEERYRLVISEDADKQLQKLDKPVRRRIILALAKLEDDPRPDGVKKLKGSADRWRVRVGDWRIVYRIEDGELVVLVIAVGHRSKVYRGA</sequence>
<comment type="caution">
    <text evidence="3">The sequence shown here is derived from an EMBL/GenBank/DDBJ whole genome shotgun (WGS) entry which is preliminary data.</text>
</comment>
<evidence type="ECO:0000256" key="1">
    <source>
        <dbReference type="ARBA" id="ARBA00006226"/>
    </source>
</evidence>
<proteinExistence type="inferred from homology"/>
<dbReference type="Gene3D" id="3.30.2310.20">
    <property type="entry name" value="RelE-like"/>
    <property type="match status" value="1"/>
</dbReference>
<keyword evidence="2" id="KW-1277">Toxin-antitoxin system</keyword>
<dbReference type="NCBIfam" id="TIGR02385">
    <property type="entry name" value="RelE_StbE"/>
    <property type="match status" value="1"/>
</dbReference>
<gene>
    <name evidence="3" type="ORF">GALLR39Z86_04580</name>
</gene>
<dbReference type="Proteomes" id="UP001144313">
    <property type="component" value="Unassembled WGS sequence"/>
</dbReference>
<dbReference type="InterPro" id="IPR007712">
    <property type="entry name" value="RelE/ParE_toxin"/>
</dbReference>
<organism evidence="3 4">
    <name type="scientific">Glycomyces algeriensis</name>
    <dbReference type="NCBI Taxonomy" id="256037"/>
    <lineage>
        <taxon>Bacteria</taxon>
        <taxon>Bacillati</taxon>
        <taxon>Actinomycetota</taxon>
        <taxon>Actinomycetes</taxon>
        <taxon>Glycomycetales</taxon>
        <taxon>Glycomycetaceae</taxon>
        <taxon>Glycomyces</taxon>
    </lineage>
</organism>
<dbReference type="EMBL" id="BSDT01000001">
    <property type="protein sequence ID" value="GLI40608.1"/>
    <property type="molecule type" value="Genomic_DNA"/>
</dbReference>
<dbReference type="SUPFAM" id="SSF143011">
    <property type="entry name" value="RelE-like"/>
    <property type="match status" value="1"/>
</dbReference>
<evidence type="ECO:0000313" key="3">
    <source>
        <dbReference type="EMBL" id="GLI40608.1"/>
    </source>
</evidence>
<dbReference type="AlphaFoldDB" id="A0A9W6G5B2"/>
<evidence type="ECO:0000256" key="2">
    <source>
        <dbReference type="ARBA" id="ARBA00022649"/>
    </source>
</evidence>
<comment type="similarity">
    <text evidence="1">Belongs to the RelE toxin family.</text>
</comment>